<keyword evidence="3" id="KW-0804">Transcription</keyword>
<dbReference type="SUPFAM" id="SSF52172">
    <property type="entry name" value="CheY-like"/>
    <property type="match status" value="1"/>
</dbReference>
<reference evidence="7 8" key="1">
    <citation type="submission" date="2016-05" db="EMBL/GenBank/DDBJ databases">
        <title>Paenibacillus sp. 1ZS3-15 nov., isolated from the rhizosphere soil.</title>
        <authorList>
            <person name="Zhang X.X."/>
            <person name="Zhang J."/>
        </authorList>
    </citation>
    <scope>NUCLEOTIDE SEQUENCE [LARGE SCALE GENOMIC DNA]</scope>
    <source>
        <strain evidence="7 8">1ZS3-15</strain>
    </source>
</reference>
<feature type="modified residue" description="4-aspartylphosphate" evidence="4">
    <location>
        <position position="55"/>
    </location>
</feature>
<accession>A0A198AAD8</accession>
<comment type="caution">
    <text evidence="7">The sequence shown here is derived from an EMBL/GenBank/DDBJ whole genome shotgun (WGS) entry which is preliminary data.</text>
</comment>
<keyword evidence="4" id="KW-0597">Phosphoprotein</keyword>
<feature type="domain" description="HTH araC/xylS-type" evidence="5">
    <location>
        <begin position="446"/>
        <end position="544"/>
    </location>
</feature>
<keyword evidence="2" id="KW-0238">DNA-binding</keyword>
<evidence type="ECO:0000256" key="3">
    <source>
        <dbReference type="ARBA" id="ARBA00023163"/>
    </source>
</evidence>
<evidence type="ECO:0008006" key="9">
    <source>
        <dbReference type="Google" id="ProtNLM"/>
    </source>
</evidence>
<dbReference type="InterPro" id="IPR018062">
    <property type="entry name" value="HTH_AraC-typ_CS"/>
</dbReference>
<dbReference type="SMART" id="SM00448">
    <property type="entry name" value="REC"/>
    <property type="match status" value="1"/>
</dbReference>
<dbReference type="PROSITE" id="PS50110">
    <property type="entry name" value="RESPONSE_REGULATORY"/>
    <property type="match status" value="1"/>
</dbReference>
<dbReference type="PROSITE" id="PS01124">
    <property type="entry name" value="HTH_ARAC_FAMILY_2"/>
    <property type="match status" value="1"/>
</dbReference>
<dbReference type="PROSITE" id="PS00041">
    <property type="entry name" value="HTH_ARAC_FAMILY_1"/>
    <property type="match status" value="1"/>
</dbReference>
<dbReference type="SMART" id="SM00342">
    <property type="entry name" value="HTH_ARAC"/>
    <property type="match status" value="1"/>
</dbReference>
<organism evidence="7 8">
    <name type="scientific">Paenibacillus oryzisoli</name>
    <dbReference type="NCBI Taxonomy" id="1850517"/>
    <lineage>
        <taxon>Bacteria</taxon>
        <taxon>Bacillati</taxon>
        <taxon>Bacillota</taxon>
        <taxon>Bacilli</taxon>
        <taxon>Bacillales</taxon>
        <taxon>Paenibacillaceae</taxon>
        <taxon>Paenibacillus</taxon>
    </lineage>
</organism>
<dbReference type="AlphaFoldDB" id="A0A198AAD8"/>
<evidence type="ECO:0000256" key="4">
    <source>
        <dbReference type="PROSITE-ProRule" id="PRU00169"/>
    </source>
</evidence>
<gene>
    <name evidence="7" type="ORF">A8708_28885</name>
</gene>
<evidence type="ECO:0000259" key="6">
    <source>
        <dbReference type="PROSITE" id="PS50110"/>
    </source>
</evidence>
<dbReference type="STRING" id="1850517.A8708_28885"/>
<dbReference type="EMBL" id="LYPB01000069">
    <property type="protein sequence ID" value="OAS18026.1"/>
    <property type="molecule type" value="Genomic_DNA"/>
</dbReference>
<dbReference type="Gene3D" id="1.10.10.60">
    <property type="entry name" value="Homeodomain-like"/>
    <property type="match status" value="2"/>
</dbReference>
<sequence length="545" mass="63097">MHKLLIVDDEPYILEGLVELFTENEQLELTIFKASSAFEAIAILERVRMDIVLTDIRMPQMSGLQLLDQIKMRWPRCKVIFLTGHNEFDYVYQAIQYSDVRYVLKADGDALILENVSLAIKDVETDLLMETLTDKADIYYKMHIEHMRTLYITDLMEGSLKVSDINQQQFKELSICLSVNQPFILVLIRMDDAEGMSRTEINNQFVSIQNVAHMLLGSLTEVVSSIYSPSYIIVMLQPKTQMNLSWERACSFVGGTLETLLKTAQMSWRAPLSVAWLNKSSLIDELPQHFSFLKLLLMQFYGERGMILTDANDHWGSPNHQNLSDAIEGHVLIKKAGQLQNHLETRQQEACFRAIAEFKEALHGPIDKDNTFVFELFYLLGLGFSSLYTNLEERDRSVHLSLLTRWQELFLQGKWEAVWDYAKEMTNFLFELNREQMGKEKERAIYQVKQYINKHLDGDLTLIHLAEQIYLTPEYLSRLFKQTEGMTLSDYITNLKIHSAKENLKNPALQIQEVASQLGFTTAGYFSRFFKKVVGITPQEYRNRA</sequence>
<proteinExistence type="predicted"/>
<dbReference type="InterPro" id="IPR018060">
    <property type="entry name" value="HTH_AraC"/>
</dbReference>
<dbReference type="PANTHER" id="PTHR43280:SF2">
    <property type="entry name" value="HTH-TYPE TRANSCRIPTIONAL REGULATOR EXSA"/>
    <property type="match status" value="1"/>
</dbReference>
<dbReference type="PANTHER" id="PTHR43280">
    <property type="entry name" value="ARAC-FAMILY TRANSCRIPTIONAL REGULATOR"/>
    <property type="match status" value="1"/>
</dbReference>
<dbReference type="GO" id="GO:0003700">
    <property type="term" value="F:DNA-binding transcription factor activity"/>
    <property type="evidence" value="ECO:0007669"/>
    <property type="project" value="InterPro"/>
</dbReference>
<dbReference type="CDD" id="cd17536">
    <property type="entry name" value="REC_YesN-like"/>
    <property type="match status" value="1"/>
</dbReference>
<evidence type="ECO:0000259" key="5">
    <source>
        <dbReference type="PROSITE" id="PS01124"/>
    </source>
</evidence>
<evidence type="ECO:0000256" key="1">
    <source>
        <dbReference type="ARBA" id="ARBA00023015"/>
    </source>
</evidence>
<dbReference type="Proteomes" id="UP000078454">
    <property type="component" value="Unassembled WGS sequence"/>
</dbReference>
<dbReference type="InterPro" id="IPR001789">
    <property type="entry name" value="Sig_transdc_resp-reg_receiver"/>
</dbReference>
<evidence type="ECO:0000313" key="7">
    <source>
        <dbReference type="EMBL" id="OAS18026.1"/>
    </source>
</evidence>
<feature type="domain" description="Response regulatory" evidence="6">
    <location>
        <begin position="3"/>
        <end position="120"/>
    </location>
</feature>
<keyword evidence="1" id="KW-0805">Transcription regulation</keyword>
<dbReference type="InterPro" id="IPR011006">
    <property type="entry name" value="CheY-like_superfamily"/>
</dbReference>
<dbReference type="Gene3D" id="3.40.50.2300">
    <property type="match status" value="1"/>
</dbReference>
<dbReference type="InterPro" id="IPR020449">
    <property type="entry name" value="Tscrpt_reg_AraC-type_HTH"/>
</dbReference>
<dbReference type="GO" id="GO:0000160">
    <property type="term" value="P:phosphorelay signal transduction system"/>
    <property type="evidence" value="ECO:0007669"/>
    <property type="project" value="InterPro"/>
</dbReference>
<evidence type="ECO:0000256" key="2">
    <source>
        <dbReference type="ARBA" id="ARBA00023125"/>
    </source>
</evidence>
<dbReference type="RefSeq" id="WP_068665180.1">
    <property type="nucleotide sequence ID" value="NZ_LYPB01000069.1"/>
</dbReference>
<name>A0A198AAD8_9BACL</name>
<keyword evidence="8" id="KW-1185">Reference proteome</keyword>
<protein>
    <recommendedName>
        <fullName evidence="9">DNA-binding response regulator</fullName>
    </recommendedName>
</protein>
<dbReference type="Pfam" id="PF00072">
    <property type="entry name" value="Response_reg"/>
    <property type="match status" value="1"/>
</dbReference>
<evidence type="ECO:0000313" key="8">
    <source>
        <dbReference type="Proteomes" id="UP000078454"/>
    </source>
</evidence>
<dbReference type="InterPro" id="IPR009057">
    <property type="entry name" value="Homeodomain-like_sf"/>
</dbReference>
<dbReference type="SUPFAM" id="SSF46689">
    <property type="entry name" value="Homeodomain-like"/>
    <property type="match status" value="2"/>
</dbReference>
<dbReference type="GO" id="GO:0043565">
    <property type="term" value="F:sequence-specific DNA binding"/>
    <property type="evidence" value="ECO:0007669"/>
    <property type="project" value="InterPro"/>
</dbReference>
<dbReference type="Pfam" id="PF12833">
    <property type="entry name" value="HTH_18"/>
    <property type="match status" value="1"/>
</dbReference>
<dbReference type="PRINTS" id="PR00032">
    <property type="entry name" value="HTHARAC"/>
</dbReference>